<protein>
    <submittedName>
        <fullName evidence="1">Uncharacterized protein</fullName>
    </submittedName>
</protein>
<reference evidence="1" key="3">
    <citation type="submission" date="2015-02" db="UniProtKB">
        <authorList>
            <consortium name="EnsemblProtists"/>
        </authorList>
    </citation>
    <scope>IDENTIFICATION</scope>
    <source>
        <strain evidence="1">DAOM BR144</strain>
    </source>
</reference>
<name>K3WT03_GLOUD</name>
<evidence type="ECO:0000313" key="1">
    <source>
        <dbReference type="EnsemblProtists" id="PYU1_T008097"/>
    </source>
</evidence>
<proteinExistence type="predicted"/>
<dbReference type="InParanoid" id="K3WT03"/>
<reference evidence="2" key="1">
    <citation type="journal article" date="2010" name="Genome Biol.">
        <title>Genome sequence of the necrotrophic plant pathogen Pythium ultimum reveals original pathogenicity mechanisms and effector repertoire.</title>
        <authorList>
            <person name="Levesque C.A."/>
            <person name="Brouwer H."/>
            <person name="Cano L."/>
            <person name="Hamilton J.P."/>
            <person name="Holt C."/>
            <person name="Huitema E."/>
            <person name="Raffaele S."/>
            <person name="Robideau G.P."/>
            <person name="Thines M."/>
            <person name="Win J."/>
            <person name="Zerillo M.M."/>
            <person name="Beakes G.W."/>
            <person name="Boore J.L."/>
            <person name="Busam D."/>
            <person name="Dumas B."/>
            <person name="Ferriera S."/>
            <person name="Fuerstenberg S.I."/>
            <person name="Gachon C.M."/>
            <person name="Gaulin E."/>
            <person name="Govers F."/>
            <person name="Grenville-Briggs L."/>
            <person name="Horner N."/>
            <person name="Hostetler J."/>
            <person name="Jiang R.H."/>
            <person name="Johnson J."/>
            <person name="Krajaejun T."/>
            <person name="Lin H."/>
            <person name="Meijer H.J."/>
            <person name="Moore B."/>
            <person name="Morris P."/>
            <person name="Phuntmart V."/>
            <person name="Puiu D."/>
            <person name="Shetty J."/>
            <person name="Stajich J.E."/>
            <person name="Tripathy S."/>
            <person name="Wawra S."/>
            <person name="van West P."/>
            <person name="Whitty B.R."/>
            <person name="Coutinho P.M."/>
            <person name="Henrissat B."/>
            <person name="Martin F."/>
            <person name="Thomas P.D."/>
            <person name="Tyler B.M."/>
            <person name="De Vries R.P."/>
            <person name="Kamoun S."/>
            <person name="Yandell M."/>
            <person name="Tisserat N."/>
            <person name="Buell C.R."/>
        </authorList>
    </citation>
    <scope>NUCLEOTIDE SEQUENCE</scope>
    <source>
        <strain evidence="2">DAOM:BR144</strain>
    </source>
</reference>
<dbReference type="EnsemblProtists" id="PYU1_T008097">
    <property type="protein sequence ID" value="PYU1_T008097"/>
    <property type="gene ID" value="PYU1_G008081"/>
</dbReference>
<accession>K3WT03</accession>
<dbReference type="Proteomes" id="UP000019132">
    <property type="component" value="Unassembled WGS sequence"/>
</dbReference>
<sequence>PCCVRERVRQASFPVGYTNTCLFTHILLEVQFPNMIQPLSKSMRCLQRETTWGRVAFVSKSIFTTCDTTSCQNPCSS</sequence>
<organism evidence="1 2">
    <name type="scientific">Globisporangium ultimum (strain ATCC 200006 / CBS 805.95 / DAOM BR144)</name>
    <name type="common">Pythium ultimum</name>
    <dbReference type="NCBI Taxonomy" id="431595"/>
    <lineage>
        <taxon>Eukaryota</taxon>
        <taxon>Sar</taxon>
        <taxon>Stramenopiles</taxon>
        <taxon>Oomycota</taxon>
        <taxon>Peronosporomycetes</taxon>
        <taxon>Pythiales</taxon>
        <taxon>Pythiaceae</taxon>
        <taxon>Globisporangium</taxon>
    </lineage>
</organism>
<dbReference type="HOGENOM" id="CLU_2645652_0_0_1"/>
<dbReference type="AlphaFoldDB" id="K3WT03"/>
<reference evidence="2" key="2">
    <citation type="submission" date="2010-04" db="EMBL/GenBank/DDBJ databases">
        <authorList>
            <person name="Buell R."/>
            <person name="Hamilton J."/>
            <person name="Hostetler J."/>
        </authorList>
    </citation>
    <scope>NUCLEOTIDE SEQUENCE [LARGE SCALE GENOMIC DNA]</scope>
    <source>
        <strain evidence="2">DAOM:BR144</strain>
    </source>
</reference>
<dbReference type="EMBL" id="GL376619">
    <property type="status" value="NOT_ANNOTATED_CDS"/>
    <property type="molecule type" value="Genomic_DNA"/>
</dbReference>
<keyword evidence="2" id="KW-1185">Reference proteome</keyword>
<evidence type="ECO:0000313" key="2">
    <source>
        <dbReference type="Proteomes" id="UP000019132"/>
    </source>
</evidence>
<dbReference type="VEuPathDB" id="FungiDB:PYU1_G008081"/>